<keyword evidence="2" id="KW-1185">Reference proteome</keyword>
<dbReference type="EMBL" id="CP049865">
    <property type="protein sequence ID" value="QIK72245.1"/>
    <property type="molecule type" value="Genomic_DNA"/>
</dbReference>
<dbReference type="AlphaFoldDB" id="A0A6G7Y609"/>
<evidence type="ECO:0000313" key="1">
    <source>
        <dbReference type="EMBL" id="QIK72245.1"/>
    </source>
</evidence>
<dbReference type="KEGG" id="prv:G7070_08120"/>
<dbReference type="RefSeq" id="WP_166233321.1">
    <property type="nucleotide sequence ID" value="NZ_CP049865.1"/>
</dbReference>
<organism evidence="1 2">
    <name type="scientific">Propioniciclava coleopterorum</name>
    <dbReference type="NCBI Taxonomy" id="2714937"/>
    <lineage>
        <taxon>Bacteria</taxon>
        <taxon>Bacillati</taxon>
        <taxon>Actinomycetota</taxon>
        <taxon>Actinomycetes</taxon>
        <taxon>Propionibacteriales</taxon>
        <taxon>Propionibacteriaceae</taxon>
        <taxon>Propioniciclava</taxon>
    </lineage>
</organism>
<protein>
    <submittedName>
        <fullName evidence="1">Uncharacterized protein</fullName>
    </submittedName>
</protein>
<proteinExistence type="predicted"/>
<gene>
    <name evidence="1" type="ORF">G7070_08120</name>
</gene>
<accession>A0A6G7Y609</accession>
<name>A0A6G7Y609_9ACTN</name>
<evidence type="ECO:0000313" key="2">
    <source>
        <dbReference type="Proteomes" id="UP000501058"/>
    </source>
</evidence>
<dbReference type="Proteomes" id="UP000501058">
    <property type="component" value="Chromosome"/>
</dbReference>
<reference evidence="1 2" key="1">
    <citation type="submission" date="2020-03" db="EMBL/GenBank/DDBJ databases">
        <title>Propioniciclava sp. nov., isolated from Hydrophilus acuminatus.</title>
        <authorList>
            <person name="Hyun D.-W."/>
            <person name="Bae J.-W."/>
        </authorList>
    </citation>
    <scope>NUCLEOTIDE SEQUENCE [LARGE SCALE GENOMIC DNA]</scope>
    <source>
        <strain evidence="1 2">HDW11</strain>
    </source>
</reference>
<sequence length="284" mass="31018">MVEIGWTAHRSDDPDASKPHCGDLWTLTWDGSTLAHVMVSAVKPDHVLAWPVTMPGQASFRPGIILDSPLGCQVTAWPTRETGIGNHLLGQRLGGLLPAATVRSISWALDEDEDPEEVQWDEDWGSEDDEEAFAAHWTELCFHTGRTDDDECFLSETKARAVGGRATVLATVLELDPEETRSAWLGERPLTPEQVLALAKALDAEPAELLGPDPAYGLWLRLAEPIFKKRVVETATEAGLTETQVRLFASRDAYVLAARDDGSARTQQKLLDALRRIASTGSAS</sequence>